<evidence type="ECO:0000313" key="3">
    <source>
        <dbReference type="Proteomes" id="UP000187609"/>
    </source>
</evidence>
<dbReference type="EMBL" id="MJEQ01001058">
    <property type="protein sequence ID" value="OIT32461.1"/>
    <property type="molecule type" value="Genomic_DNA"/>
</dbReference>
<sequence>MNTVEPITNTLQDRNKDILVIDELPALKPKVVGTRTGNGSLLHKEVQREEIHAPVDESLIPLDVVVDASNKRLSQEESDRNKGDQCWKKKRVRPNPEGVVEVQSVDSPSRTLTACNEKPNNIGALQRGRPQDSGKSIVRPDPQKSSSTAKANQEATSISRGGIGAKLGSDLHEQPTRKLKGSDADKVSELEEDTKVILEAIDGDDVDISSLRNLLESLLELVASYNKTRSALSDKFKKTAISEVEVHLTTTSGTKPFVGISLKSFTAAIYLS</sequence>
<reference evidence="2" key="1">
    <citation type="submission" date="2016-11" db="EMBL/GenBank/DDBJ databases">
        <title>The genome of Nicotiana attenuata.</title>
        <authorList>
            <person name="Xu S."/>
            <person name="Brockmoeller T."/>
            <person name="Gaquerel E."/>
            <person name="Navarro A."/>
            <person name="Kuhl H."/>
            <person name="Gase K."/>
            <person name="Ling Z."/>
            <person name="Zhou W."/>
            <person name="Kreitzer C."/>
            <person name="Stanke M."/>
            <person name="Tang H."/>
            <person name="Lyons E."/>
            <person name="Pandey P."/>
            <person name="Pandey S.P."/>
            <person name="Timmermann B."/>
            <person name="Baldwin I.T."/>
        </authorList>
    </citation>
    <scope>NUCLEOTIDE SEQUENCE [LARGE SCALE GENOMIC DNA]</scope>
    <source>
        <strain evidence="2">UT</strain>
    </source>
</reference>
<accession>A0A314KSQ3</accession>
<protein>
    <submittedName>
        <fullName evidence="2">Uncharacterized protein</fullName>
    </submittedName>
</protein>
<feature type="region of interest" description="Disordered" evidence="1">
    <location>
        <begin position="71"/>
        <end position="186"/>
    </location>
</feature>
<organism evidence="2 3">
    <name type="scientific">Nicotiana attenuata</name>
    <name type="common">Coyote tobacco</name>
    <dbReference type="NCBI Taxonomy" id="49451"/>
    <lineage>
        <taxon>Eukaryota</taxon>
        <taxon>Viridiplantae</taxon>
        <taxon>Streptophyta</taxon>
        <taxon>Embryophyta</taxon>
        <taxon>Tracheophyta</taxon>
        <taxon>Spermatophyta</taxon>
        <taxon>Magnoliopsida</taxon>
        <taxon>eudicotyledons</taxon>
        <taxon>Gunneridae</taxon>
        <taxon>Pentapetalae</taxon>
        <taxon>asterids</taxon>
        <taxon>lamiids</taxon>
        <taxon>Solanales</taxon>
        <taxon>Solanaceae</taxon>
        <taxon>Nicotianoideae</taxon>
        <taxon>Nicotianeae</taxon>
        <taxon>Nicotiana</taxon>
    </lineage>
</organism>
<dbReference type="Proteomes" id="UP000187609">
    <property type="component" value="Unassembled WGS sequence"/>
</dbReference>
<feature type="compositionally biased region" description="Basic and acidic residues" evidence="1">
    <location>
        <begin position="169"/>
        <end position="186"/>
    </location>
</feature>
<name>A0A314KSQ3_NICAT</name>
<feature type="compositionally biased region" description="Basic and acidic residues" evidence="1">
    <location>
        <begin position="71"/>
        <end position="87"/>
    </location>
</feature>
<keyword evidence="3" id="KW-1185">Reference proteome</keyword>
<evidence type="ECO:0000256" key="1">
    <source>
        <dbReference type="SAM" id="MobiDB-lite"/>
    </source>
</evidence>
<dbReference type="Gramene" id="OIT32461">
    <property type="protein sequence ID" value="OIT32461"/>
    <property type="gene ID" value="A4A49_07344"/>
</dbReference>
<comment type="caution">
    <text evidence="2">The sequence shown here is derived from an EMBL/GenBank/DDBJ whole genome shotgun (WGS) entry which is preliminary data.</text>
</comment>
<gene>
    <name evidence="2" type="ORF">A4A49_07344</name>
</gene>
<evidence type="ECO:0000313" key="2">
    <source>
        <dbReference type="EMBL" id="OIT32461.1"/>
    </source>
</evidence>
<feature type="compositionally biased region" description="Polar residues" evidence="1">
    <location>
        <begin position="104"/>
        <end position="114"/>
    </location>
</feature>
<feature type="compositionally biased region" description="Polar residues" evidence="1">
    <location>
        <begin position="143"/>
        <end position="159"/>
    </location>
</feature>
<proteinExistence type="predicted"/>
<dbReference type="AlphaFoldDB" id="A0A314KSQ3"/>